<comment type="caution">
    <text evidence="2">The sequence shown here is derived from an EMBL/GenBank/DDBJ whole genome shotgun (WGS) entry which is preliminary data.</text>
</comment>
<keyword evidence="1" id="KW-0732">Signal</keyword>
<evidence type="ECO:0000313" key="2">
    <source>
        <dbReference type="EMBL" id="ORY98925.1"/>
    </source>
</evidence>
<feature type="chain" id="PRO_5012439786" description="Invertebrate defensins family profile domain-containing protein" evidence="1">
    <location>
        <begin position="23"/>
        <end position="83"/>
    </location>
</feature>
<proteinExistence type="predicted"/>
<protein>
    <recommendedName>
        <fullName evidence="4">Invertebrate defensins family profile domain-containing protein</fullName>
    </recommendedName>
</protein>
<name>A0A1X2HIJ6_SYNRA</name>
<gene>
    <name evidence="2" type="ORF">BCR43DRAFT_488419</name>
</gene>
<accession>A0A1X2HIJ6</accession>
<sequence>MYLTKALIASVLLVAACSTAYGNDDFQSKRTNLEPRRLAKRACYECTGALADCDNRCYSDNNGHTVLPNCINGRCWCGFMPGM</sequence>
<feature type="signal peptide" evidence="1">
    <location>
        <begin position="1"/>
        <end position="22"/>
    </location>
</feature>
<dbReference type="PROSITE" id="PS51257">
    <property type="entry name" value="PROKAR_LIPOPROTEIN"/>
    <property type="match status" value="1"/>
</dbReference>
<dbReference type="Proteomes" id="UP000242180">
    <property type="component" value="Unassembled WGS sequence"/>
</dbReference>
<dbReference type="EMBL" id="MCGN01000003">
    <property type="protein sequence ID" value="ORY98925.1"/>
    <property type="molecule type" value="Genomic_DNA"/>
</dbReference>
<evidence type="ECO:0008006" key="4">
    <source>
        <dbReference type="Google" id="ProtNLM"/>
    </source>
</evidence>
<dbReference type="AlphaFoldDB" id="A0A1X2HIJ6"/>
<dbReference type="InParanoid" id="A0A1X2HIJ6"/>
<organism evidence="2 3">
    <name type="scientific">Syncephalastrum racemosum</name>
    <name type="common">Filamentous fungus</name>
    <dbReference type="NCBI Taxonomy" id="13706"/>
    <lineage>
        <taxon>Eukaryota</taxon>
        <taxon>Fungi</taxon>
        <taxon>Fungi incertae sedis</taxon>
        <taxon>Mucoromycota</taxon>
        <taxon>Mucoromycotina</taxon>
        <taxon>Mucoromycetes</taxon>
        <taxon>Mucorales</taxon>
        <taxon>Syncephalastraceae</taxon>
        <taxon>Syncephalastrum</taxon>
    </lineage>
</organism>
<evidence type="ECO:0000313" key="3">
    <source>
        <dbReference type="Proteomes" id="UP000242180"/>
    </source>
</evidence>
<evidence type="ECO:0000256" key="1">
    <source>
        <dbReference type="SAM" id="SignalP"/>
    </source>
</evidence>
<keyword evidence="3" id="KW-1185">Reference proteome</keyword>
<reference evidence="2 3" key="1">
    <citation type="submission" date="2016-07" db="EMBL/GenBank/DDBJ databases">
        <title>Pervasive Adenine N6-methylation of Active Genes in Fungi.</title>
        <authorList>
            <consortium name="DOE Joint Genome Institute"/>
            <person name="Mondo S.J."/>
            <person name="Dannebaum R.O."/>
            <person name="Kuo R.C."/>
            <person name="Labutti K."/>
            <person name="Haridas S."/>
            <person name="Kuo A."/>
            <person name="Salamov A."/>
            <person name="Ahrendt S.R."/>
            <person name="Lipzen A."/>
            <person name="Sullivan W."/>
            <person name="Andreopoulos W.B."/>
            <person name="Clum A."/>
            <person name="Lindquist E."/>
            <person name="Daum C."/>
            <person name="Ramamoorthy G.K."/>
            <person name="Gryganskyi A."/>
            <person name="Culley D."/>
            <person name="Magnuson J.K."/>
            <person name="James T.Y."/>
            <person name="O'Malley M.A."/>
            <person name="Stajich J.E."/>
            <person name="Spatafora J.W."/>
            <person name="Visel A."/>
            <person name="Grigoriev I.V."/>
        </authorList>
    </citation>
    <scope>NUCLEOTIDE SEQUENCE [LARGE SCALE GENOMIC DNA]</scope>
    <source>
        <strain evidence="2 3">NRRL 2496</strain>
    </source>
</reference>